<evidence type="ECO:0000259" key="2">
    <source>
        <dbReference type="Pfam" id="PF00296"/>
    </source>
</evidence>
<protein>
    <submittedName>
        <fullName evidence="3">Luciferase family oxidoreductase group 1</fullName>
    </submittedName>
</protein>
<evidence type="ECO:0000313" key="3">
    <source>
        <dbReference type="EMBL" id="MBM7631415.1"/>
    </source>
</evidence>
<dbReference type="EMBL" id="JAFBEC010000001">
    <property type="protein sequence ID" value="MBM7631415.1"/>
    <property type="molecule type" value="Genomic_DNA"/>
</dbReference>
<dbReference type="Gene3D" id="3.20.20.30">
    <property type="entry name" value="Luciferase-like domain"/>
    <property type="match status" value="1"/>
</dbReference>
<dbReference type="PANTHER" id="PTHR30137:SF6">
    <property type="entry name" value="LUCIFERASE-LIKE MONOOXYGENASE"/>
    <property type="match status" value="1"/>
</dbReference>
<dbReference type="RefSeq" id="WP_239575118.1">
    <property type="nucleotide sequence ID" value="NZ_JAFBEC010000001.1"/>
</dbReference>
<dbReference type="InterPro" id="IPR019949">
    <property type="entry name" value="CmoO-like"/>
</dbReference>
<accession>A0ABS2P7L9</accession>
<dbReference type="NCBIfam" id="TIGR03558">
    <property type="entry name" value="oxido_grp_1"/>
    <property type="match status" value="1"/>
</dbReference>
<feature type="domain" description="Luciferase-like" evidence="2">
    <location>
        <begin position="14"/>
        <end position="296"/>
    </location>
</feature>
<sequence length="331" mass="37069">MTKLALSVLDLAPVLPEQTATDAFHNSKELIQHTDELGYHRYWVAEHHNMESIASSATAVLIGYLAGHSKNIRVGSGGIMLPNHAPLIVAEQFGTLESMYPGRIDLGIGRAPGTDPMTVQALRRDTRNAVNQFPENVNEILQYLSDADLPVKAYPGHDTNVPVYLLGSSTYGAQLAAAMGLPYAFASHFAPKELHNALKIYHERFQPSKYLDEPYAMVTVNVTLADTVEEAERLASTSKLKFLSIIRGNRTIDTAPVDNVDDYMSPMEREQVMSMLKYSFVGDQAKVAEELKAFHDETRFQELIVTTDIHDQQKRRYSYTLLKELWNDLDI</sequence>
<comment type="similarity">
    <text evidence="1">To bacterial alkanal monooxygenase alpha and beta chains.</text>
</comment>
<keyword evidence="4" id="KW-1185">Reference proteome</keyword>
<evidence type="ECO:0000256" key="1">
    <source>
        <dbReference type="ARBA" id="ARBA00007789"/>
    </source>
</evidence>
<dbReference type="InterPro" id="IPR050766">
    <property type="entry name" value="Bact_Lucif_Oxidored"/>
</dbReference>
<dbReference type="SUPFAM" id="SSF51679">
    <property type="entry name" value="Bacterial luciferase-like"/>
    <property type="match status" value="1"/>
</dbReference>
<comment type="caution">
    <text evidence="3">The sequence shown here is derived from an EMBL/GenBank/DDBJ whole genome shotgun (WGS) entry which is preliminary data.</text>
</comment>
<dbReference type="InterPro" id="IPR011251">
    <property type="entry name" value="Luciferase-like_dom"/>
</dbReference>
<dbReference type="Pfam" id="PF00296">
    <property type="entry name" value="Bac_luciferase"/>
    <property type="match status" value="1"/>
</dbReference>
<evidence type="ECO:0000313" key="4">
    <source>
        <dbReference type="Proteomes" id="UP000741863"/>
    </source>
</evidence>
<proteinExistence type="predicted"/>
<organism evidence="3 4">
    <name type="scientific">Geomicrobium sediminis</name>
    <dbReference type="NCBI Taxonomy" id="1347788"/>
    <lineage>
        <taxon>Bacteria</taxon>
        <taxon>Bacillati</taxon>
        <taxon>Bacillota</taxon>
        <taxon>Bacilli</taxon>
        <taxon>Bacillales</taxon>
        <taxon>Geomicrobium</taxon>
    </lineage>
</organism>
<dbReference type="PANTHER" id="PTHR30137">
    <property type="entry name" value="LUCIFERASE-LIKE MONOOXYGENASE"/>
    <property type="match status" value="1"/>
</dbReference>
<dbReference type="Proteomes" id="UP000741863">
    <property type="component" value="Unassembled WGS sequence"/>
</dbReference>
<reference evidence="3 4" key="1">
    <citation type="submission" date="2021-01" db="EMBL/GenBank/DDBJ databases">
        <title>Genomic Encyclopedia of Type Strains, Phase IV (KMG-IV): sequencing the most valuable type-strain genomes for metagenomic binning, comparative biology and taxonomic classification.</title>
        <authorList>
            <person name="Goeker M."/>
        </authorList>
    </citation>
    <scope>NUCLEOTIDE SEQUENCE [LARGE SCALE GENOMIC DNA]</scope>
    <source>
        <strain evidence="3 4">DSM 25540</strain>
    </source>
</reference>
<dbReference type="InterPro" id="IPR036661">
    <property type="entry name" value="Luciferase-like_sf"/>
</dbReference>
<gene>
    <name evidence="3" type="ORF">JOD17_000506</name>
</gene>
<name>A0ABS2P7L9_9BACL</name>